<organism evidence="1">
    <name type="scientific">uncultured Caudovirales phage</name>
    <dbReference type="NCBI Taxonomy" id="2100421"/>
    <lineage>
        <taxon>Viruses</taxon>
        <taxon>Duplodnaviria</taxon>
        <taxon>Heunggongvirae</taxon>
        <taxon>Uroviricota</taxon>
        <taxon>Caudoviricetes</taxon>
        <taxon>Peduoviridae</taxon>
        <taxon>Maltschvirus</taxon>
        <taxon>Maltschvirus maltsch</taxon>
    </lineage>
</organism>
<gene>
    <name evidence="1" type="ORF">UFOVP242_187</name>
</gene>
<protein>
    <submittedName>
        <fullName evidence="1">Uncharacterized protein</fullName>
    </submittedName>
</protein>
<proteinExistence type="predicted"/>
<name>A0A6J7X3X5_9CAUD</name>
<dbReference type="EMBL" id="LR798294">
    <property type="protein sequence ID" value="CAB5221973.1"/>
    <property type="molecule type" value="Genomic_DNA"/>
</dbReference>
<reference evidence="1" key="1">
    <citation type="submission" date="2020-05" db="EMBL/GenBank/DDBJ databases">
        <authorList>
            <person name="Chiriac C."/>
            <person name="Salcher M."/>
            <person name="Ghai R."/>
            <person name="Kavagutti S V."/>
        </authorList>
    </citation>
    <scope>NUCLEOTIDE SEQUENCE</scope>
</reference>
<sequence>MIGKQYQAIKEQVRENYSEPEYNRYAEEEYPRTLGPDVRKQMSLGQHIDQQSGMLQELDKCIHALEDRLSPVIIGHTLDSAKDKEQASNDSQLVTAVRSHNSYISSLINRINDLRNNIQL</sequence>
<evidence type="ECO:0000313" key="1">
    <source>
        <dbReference type="EMBL" id="CAB5221973.1"/>
    </source>
</evidence>
<accession>A0A6J7X3X5</accession>